<evidence type="ECO:0000313" key="1">
    <source>
        <dbReference type="EMBL" id="BCD97064.1"/>
    </source>
</evidence>
<evidence type="ECO:0008006" key="3">
    <source>
        <dbReference type="Google" id="ProtNLM"/>
    </source>
</evidence>
<keyword evidence="2" id="KW-1185">Reference proteome</keyword>
<accession>A0AAN1WGB6</accession>
<protein>
    <recommendedName>
        <fullName evidence="3">Lipoprotein</fullName>
    </recommendedName>
</protein>
<dbReference type="EMBL" id="AP023086">
    <property type="protein sequence ID" value="BCD97064.1"/>
    <property type="molecule type" value="Genomic_DNA"/>
</dbReference>
<sequence>MRNIMLLLILASLAGCKGTSNSSISTSETIGAETGEAAKNLKTLTLARQKWEQVGPSNYRINISFSGGEHGISNGQRIHEIISIVESGDVTNALQSPSEHSSIFGPYSYIDLAKNTTYTIDDTFDIISSKIKNTLLIGEVSYNSEYGYPESFEYFEESGDEALQFTLNDFYNPDQHTATLENLKSKPLGTSQEYYLNYSISWGFSSVSVNEVFSHVVSDQSIEKYFITQNESLGYTLDKHPSTMAEIYDFAISIASDLNQKSRYAIGNDGHLESIHTEGPYARTDSASHLTILSIKGVE</sequence>
<dbReference type="Proteomes" id="UP001320119">
    <property type="component" value="Chromosome"/>
</dbReference>
<reference evidence="1 2" key="1">
    <citation type="journal article" date="2022" name="IScience">
        <title>An ultrasensitive nanofiber-based assay for enzymatic hydrolysis and deep-sea microbial degradation of cellulose.</title>
        <authorList>
            <person name="Tsudome M."/>
            <person name="Tachioka M."/>
            <person name="Miyazaki M."/>
            <person name="Uchimura K."/>
            <person name="Tsuda M."/>
            <person name="Takaki Y."/>
            <person name="Deguchi S."/>
        </authorList>
    </citation>
    <scope>NUCLEOTIDE SEQUENCE [LARGE SCALE GENOMIC DNA]</scope>
    <source>
        <strain evidence="1 2">GE09</strain>
    </source>
</reference>
<dbReference type="KEGG" id="marq:MARGE09_P1264"/>
<gene>
    <name evidence="1" type="ORF">MARGE09_P1264</name>
</gene>
<dbReference type="AlphaFoldDB" id="A0AAN1WGB6"/>
<proteinExistence type="predicted"/>
<dbReference type="InterPro" id="IPR046172">
    <property type="entry name" value="DUF6174"/>
</dbReference>
<dbReference type="RefSeq" id="WP_236986541.1">
    <property type="nucleotide sequence ID" value="NZ_AP023086.1"/>
</dbReference>
<dbReference type="PROSITE" id="PS51257">
    <property type="entry name" value="PROKAR_LIPOPROTEIN"/>
    <property type="match status" value="1"/>
</dbReference>
<dbReference type="Pfam" id="PF19671">
    <property type="entry name" value="DUF6174"/>
    <property type="match status" value="1"/>
</dbReference>
<organism evidence="1 2">
    <name type="scientific">Marinagarivorans cellulosilyticus</name>
    <dbReference type="NCBI Taxonomy" id="2721545"/>
    <lineage>
        <taxon>Bacteria</taxon>
        <taxon>Pseudomonadati</taxon>
        <taxon>Pseudomonadota</taxon>
        <taxon>Gammaproteobacteria</taxon>
        <taxon>Cellvibrionales</taxon>
        <taxon>Cellvibrionaceae</taxon>
        <taxon>Marinagarivorans</taxon>
    </lineage>
</organism>
<evidence type="ECO:0000313" key="2">
    <source>
        <dbReference type="Proteomes" id="UP001320119"/>
    </source>
</evidence>
<name>A0AAN1WGB6_9GAMM</name>